<dbReference type="Pfam" id="PF02371">
    <property type="entry name" value="Transposase_20"/>
    <property type="match status" value="1"/>
</dbReference>
<keyword evidence="3" id="KW-1185">Reference proteome</keyword>
<name>A0ABU8MXE8_9PSEU</name>
<evidence type="ECO:0000313" key="2">
    <source>
        <dbReference type="EMBL" id="MEJ2871990.1"/>
    </source>
</evidence>
<proteinExistence type="predicted"/>
<dbReference type="EMBL" id="JBBEGN010000046">
    <property type="protein sequence ID" value="MEJ2871990.1"/>
    <property type="molecule type" value="Genomic_DNA"/>
</dbReference>
<organism evidence="2 3">
    <name type="scientific">Actinomycetospora aurantiaca</name>
    <dbReference type="NCBI Taxonomy" id="3129233"/>
    <lineage>
        <taxon>Bacteria</taxon>
        <taxon>Bacillati</taxon>
        <taxon>Actinomycetota</taxon>
        <taxon>Actinomycetes</taxon>
        <taxon>Pseudonocardiales</taxon>
        <taxon>Pseudonocardiaceae</taxon>
        <taxon>Actinomycetospora</taxon>
    </lineage>
</organism>
<dbReference type="PANTHER" id="PTHR33055">
    <property type="entry name" value="TRANSPOSASE FOR INSERTION SEQUENCE ELEMENT IS1111A"/>
    <property type="match status" value="1"/>
</dbReference>
<feature type="non-terminal residue" evidence="2">
    <location>
        <position position="1"/>
    </location>
</feature>
<gene>
    <name evidence="2" type="ORF">WCD74_29835</name>
</gene>
<dbReference type="PANTHER" id="PTHR33055:SF3">
    <property type="entry name" value="PUTATIVE TRANSPOSASE FOR IS117-RELATED"/>
    <property type="match status" value="1"/>
</dbReference>
<dbReference type="Proteomes" id="UP001385809">
    <property type="component" value="Unassembled WGS sequence"/>
</dbReference>
<sequence>RRYYNKHAKTDRLDAALLARLPILHPEGLDETPGLGPAEPLRRLAGRRARLVAERVVAVQRLDALVELLGPAWTAVLGSDPGKTALELLARYSDPRAAIRAGRARLTAVVIKHSRGAWREDKADGLLAAARETLTLWPEGSIDFAELAADIAVEVTRIRAVDEAITAIETRLARHYRHADPRGLVLSAPGIAQVGAAVVLGRVGDPSRFASLAAVRAYTGLVPKVSQSGATDRHDGPTKAGDHVLRAALFLAADHARRVDPTLATRYAALRAKDKHHNSALCTLAAVLITRIAACWRSGTPYHLRDHHGRPITEAEGRVISRKILDEAAA</sequence>
<evidence type="ECO:0000259" key="1">
    <source>
        <dbReference type="Pfam" id="PF02371"/>
    </source>
</evidence>
<protein>
    <submittedName>
        <fullName evidence="2">Transposase</fullName>
    </submittedName>
</protein>
<evidence type="ECO:0000313" key="3">
    <source>
        <dbReference type="Proteomes" id="UP001385809"/>
    </source>
</evidence>
<comment type="caution">
    <text evidence="2">The sequence shown here is derived from an EMBL/GenBank/DDBJ whole genome shotgun (WGS) entry which is preliminary data.</text>
</comment>
<dbReference type="InterPro" id="IPR047650">
    <property type="entry name" value="Transpos_IS110"/>
</dbReference>
<dbReference type="InterPro" id="IPR003346">
    <property type="entry name" value="Transposase_20"/>
</dbReference>
<accession>A0ABU8MXE8</accession>
<reference evidence="2 3" key="1">
    <citation type="submission" date="2024-03" db="EMBL/GenBank/DDBJ databases">
        <title>Actinomycetospora sp. OC33-EN08, a novel actinomycete isolated from wild orchid (Aerides multiflora).</title>
        <authorList>
            <person name="Suriyachadkun C."/>
        </authorList>
    </citation>
    <scope>NUCLEOTIDE SEQUENCE [LARGE SCALE GENOMIC DNA]</scope>
    <source>
        <strain evidence="2 3">OC33-EN08</strain>
    </source>
</reference>
<feature type="non-terminal residue" evidence="2">
    <location>
        <position position="330"/>
    </location>
</feature>
<dbReference type="RefSeq" id="WP_337698570.1">
    <property type="nucleotide sequence ID" value="NZ_JBBEGN010000046.1"/>
</dbReference>
<feature type="domain" description="Transposase IS116/IS110/IS902 C-terminal" evidence="1">
    <location>
        <begin position="184"/>
        <end position="267"/>
    </location>
</feature>